<dbReference type="OrthoDB" id="676979at2759"/>
<dbReference type="PANTHER" id="PTHR48009:SF1">
    <property type="entry name" value="LEUCINE-RICH REPEAT (LRR) FAMILY PROTEIN"/>
    <property type="match status" value="1"/>
</dbReference>
<evidence type="ECO:0000313" key="1">
    <source>
        <dbReference type="EMBL" id="GFP96576.1"/>
    </source>
</evidence>
<dbReference type="Proteomes" id="UP000653305">
    <property type="component" value="Unassembled WGS sequence"/>
</dbReference>
<evidence type="ECO:0000313" key="2">
    <source>
        <dbReference type="Proteomes" id="UP000653305"/>
    </source>
</evidence>
<dbReference type="PANTHER" id="PTHR48009">
    <property type="entry name" value="LEUCINE-RICH REPEAT (LRR) FAMILY PROTEIN"/>
    <property type="match status" value="1"/>
</dbReference>
<dbReference type="EMBL" id="BMAC01000446">
    <property type="protein sequence ID" value="GFP96576.1"/>
    <property type="molecule type" value="Genomic_DNA"/>
</dbReference>
<keyword evidence="2" id="KW-1185">Reference proteome</keyword>
<reference evidence="1" key="1">
    <citation type="submission" date="2020-07" db="EMBL/GenBank/DDBJ databases">
        <title>Ethylene signaling mediates host invasion by parasitic plants.</title>
        <authorList>
            <person name="Yoshida S."/>
        </authorList>
    </citation>
    <scope>NUCLEOTIDE SEQUENCE</scope>
    <source>
        <strain evidence="1">Okayama</strain>
    </source>
</reference>
<name>A0A830CBL1_9LAMI</name>
<dbReference type="InterPro" id="IPR001611">
    <property type="entry name" value="Leu-rich_rpt"/>
</dbReference>
<accession>A0A830CBL1</accession>
<organism evidence="1 2">
    <name type="scientific">Phtheirospermum japonicum</name>
    <dbReference type="NCBI Taxonomy" id="374723"/>
    <lineage>
        <taxon>Eukaryota</taxon>
        <taxon>Viridiplantae</taxon>
        <taxon>Streptophyta</taxon>
        <taxon>Embryophyta</taxon>
        <taxon>Tracheophyta</taxon>
        <taxon>Spermatophyta</taxon>
        <taxon>Magnoliopsida</taxon>
        <taxon>eudicotyledons</taxon>
        <taxon>Gunneridae</taxon>
        <taxon>Pentapetalae</taxon>
        <taxon>asterids</taxon>
        <taxon>lamiids</taxon>
        <taxon>Lamiales</taxon>
        <taxon>Orobanchaceae</taxon>
        <taxon>Orobanchaceae incertae sedis</taxon>
        <taxon>Phtheirospermum</taxon>
    </lineage>
</organism>
<dbReference type="SUPFAM" id="SSF52058">
    <property type="entry name" value="L domain-like"/>
    <property type="match status" value="1"/>
</dbReference>
<dbReference type="Gene3D" id="3.80.10.10">
    <property type="entry name" value="Ribonuclease Inhibitor"/>
    <property type="match status" value="1"/>
</dbReference>
<dbReference type="InterPro" id="IPR032675">
    <property type="entry name" value="LRR_dom_sf"/>
</dbReference>
<dbReference type="Pfam" id="PF00560">
    <property type="entry name" value="LRR_1"/>
    <property type="match status" value="1"/>
</dbReference>
<gene>
    <name evidence="1" type="ORF">PHJA_001801700</name>
</gene>
<proteinExistence type="predicted"/>
<comment type="caution">
    <text evidence="1">The sequence shown here is derived from an EMBL/GenBank/DDBJ whole genome shotgun (WGS) entry which is preliminary data.</text>
</comment>
<sequence length="142" mass="14690">MLLQRNNFTGRVPQSPPWPCSTVDLSHNSLAGELPAALAGAETLFLNNNRLNGVVPDAYVESVGKRYDENVVPAAQLLDGIPDGRGVHLAGHGGSLRFVQLYGGAAAGVGGVPCQRRGTALPAGLSVLGVPLTAAAQILWID</sequence>
<dbReference type="AlphaFoldDB" id="A0A830CBL1"/>
<dbReference type="InterPro" id="IPR053213">
    <property type="entry name" value="RLP29"/>
</dbReference>
<protein>
    <submittedName>
        <fullName evidence="1">Uncharacterized protein</fullName>
    </submittedName>
</protein>